<dbReference type="GeneID" id="17268126"/>
<protein>
    <submittedName>
        <fullName evidence="2">Uncharacterized protein</fullName>
    </submittedName>
</protein>
<evidence type="ECO:0000256" key="1">
    <source>
        <dbReference type="SAM" id="MobiDB-lite"/>
    </source>
</evidence>
<dbReference type="KEGG" id="ehx:EMIHUDRAFT_458127"/>
<reference evidence="2" key="2">
    <citation type="submission" date="2024-10" db="UniProtKB">
        <authorList>
            <consortium name="EnsemblProtists"/>
        </authorList>
    </citation>
    <scope>IDENTIFICATION</scope>
</reference>
<feature type="compositionally biased region" description="Pro residues" evidence="1">
    <location>
        <begin position="66"/>
        <end position="100"/>
    </location>
</feature>
<evidence type="ECO:0000313" key="2">
    <source>
        <dbReference type="EnsemblProtists" id="EOD22581"/>
    </source>
</evidence>
<keyword evidence="3" id="KW-1185">Reference proteome</keyword>
<feature type="region of interest" description="Disordered" evidence="1">
    <location>
        <begin position="24"/>
        <end position="46"/>
    </location>
</feature>
<dbReference type="AlphaFoldDB" id="A0A0D3JGE6"/>
<organism evidence="2 3">
    <name type="scientific">Emiliania huxleyi (strain CCMP1516)</name>
    <dbReference type="NCBI Taxonomy" id="280463"/>
    <lineage>
        <taxon>Eukaryota</taxon>
        <taxon>Haptista</taxon>
        <taxon>Haptophyta</taxon>
        <taxon>Prymnesiophyceae</taxon>
        <taxon>Isochrysidales</taxon>
        <taxon>Noelaerhabdaceae</taxon>
        <taxon>Emiliania</taxon>
    </lineage>
</organism>
<dbReference type="PaxDb" id="2903-EOD22581"/>
<feature type="region of interest" description="Disordered" evidence="1">
    <location>
        <begin position="66"/>
        <end position="101"/>
    </location>
</feature>
<sequence length="154" mass="15376">AVVPSVVRGPHQILFATAAVQSPVQQHWRGDASGAGPTRGRGPRLQLDSTGLAVATPVGLAPPAPVGVAPPIPVGLTPPPPPSASPLPPPSASPLPPPSASPLDCSAANPYIANNCLTCCNLWNFPDCTQCAPIFSCCPPSASPLPPPSASPLP</sequence>
<name>A0A0D3JGE6_EMIH1</name>
<reference evidence="3" key="1">
    <citation type="journal article" date="2013" name="Nature">
        <title>Pan genome of the phytoplankton Emiliania underpins its global distribution.</title>
        <authorList>
            <person name="Read B.A."/>
            <person name="Kegel J."/>
            <person name="Klute M.J."/>
            <person name="Kuo A."/>
            <person name="Lefebvre S.C."/>
            <person name="Maumus F."/>
            <person name="Mayer C."/>
            <person name="Miller J."/>
            <person name="Monier A."/>
            <person name="Salamov A."/>
            <person name="Young J."/>
            <person name="Aguilar M."/>
            <person name="Claverie J.M."/>
            <person name="Frickenhaus S."/>
            <person name="Gonzalez K."/>
            <person name="Herman E.K."/>
            <person name="Lin Y.C."/>
            <person name="Napier J."/>
            <person name="Ogata H."/>
            <person name="Sarno A.F."/>
            <person name="Shmutz J."/>
            <person name="Schroeder D."/>
            <person name="de Vargas C."/>
            <person name="Verret F."/>
            <person name="von Dassow P."/>
            <person name="Valentin K."/>
            <person name="Van de Peer Y."/>
            <person name="Wheeler G."/>
            <person name="Dacks J.B."/>
            <person name="Delwiche C.F."/>
            <person name="Dyhrman S.T."/>
            <person name="Glockner G."/>
            <person name="John U."/>
            <person name="Richards T."/>
            <person name="Worden A.Z."/>
            <person name="Zhang X."/>
            <person name="Grigoriev I.V."/>
            <person name="Allen A.E."/>
            <person name="Bidle K."/>
            <person name="Borodovsky M."/>
            <person name="Bowler C."/>
            <person name="Brownlee C."/>
            <person name="Cock J.M."/>
            <person name="Elias M."/>
            <person name="Gladyshev V.N."/>
            <person name="Groth M."/>
            <person name="Guda C."/>
            <person name="Hadaegh A."/>
            <person name="Iglesias-Rodriguez M.D."/>
            <person name="Jenkins J."/>
            <person name="Jones B.M."/>
            <person name="Lawson T."/>
            <person name="Leese F."/>
            <person name="Lindquist E."/>
            <person name="Lobanov A."/>
            <person name="Lomsadze A."/>
            <person name="Malik S.B."/>
            <person name="Marsh M.E."/>
            <person name="Mackinder L."/>
            <person name="Mock T."/>
            <person name="Mueller-Roeber B."/>
            <person name="Pagarete A."/>
            <person name="Parker M."/>
            <person name="Probert I."/>
            <person name="Quesneville H."/>
            <person name="Raines C."/>
            <person name="Rensing S.A."/>
            <person name="Riano-Pachon D.M."/>
            <person name="Richier S."/>
            <person name="Rokitta S."/>
            <person name="Shiraiwa Y."/>
            <person name="Soanes D.M."/>
            <person name="van der Giezen M."/>
            <person name="Wahlund T.M."/>
            <person name="Williams B."/>
            <person name="Wilson W."/>
            <person name="Wolfe G."/>
            <person name="Wurch L.L."/>
        </authorList>
    </citation>
    <scope>NUCLEOTIDE SEQUENCE</scope>
</reference>
<dbReference type="HOGENOM" id="CLU_1708958_0_0_1"/>
<dbReference type="RefSeq" id="XP_005775010.1">
    <property type="nucleotide sequence ID" value="XM_005774953.1"/>
</dbReference>
<proteinExistence type="predicted"/>
<accession>A0A0D3JGE6</accession>
<evidence type="ECO:0000313" key="3">
    <source>
        <dbReference type="Proteomes" id="UP000013827"/>
    </source>
</evidence>
<dbReference type="EnsemblProtists" id="EOD22581">
    <property type="protein sequence ID" value="EOD22581"/>
    <property type="gene ID" value="EMIHUDRAFT_458127"/>
</dbReference>
<dbReference type="Proteomes" id="UP000013827">
    <property type="component" value="Unassembled WGS sequence"/>
</dbReference>